<proteinExistence type="predicted"/>
<dbReference type="KEGG" id="yel:LC20_09210"/>
<dbReference type="Proteomes" id="UP000230961">
    <property type="component" value="Chromosome"/>
</dbReference>
<sequence>MDAIGMADHSAKGAIDPPLPHRLDPFYPQAITSVGSVTQRTDFRAPHQPRSQNISEYTGIAFPYPVADRH</sequence>
<accession>A0A7U5PH07</accession>
<reference evidence="2 3" key="1">
    <citation type="submission" date="2017-11" db="EMBL/GenBank/DDBJ databases">
        <title>The complete genome sequence and comparative genome analysis of Yersinia enterocolitica strain LC20.</title>
        <authorList>
            <person name="Shi G."/>
            <person name="Su M."/>
            <person name="Liang J."/>
            <person name="Gu W."/>
            <person name="Xiao Y."/>
            <person name="Zhang Z."/>
            <person name="Qiu H."/>
            <person name="Duan R."/>
            <person name="Zhang Z."/>
            <person name="Li Y."/>
            <person name="Zhang X."/>
            <person name="Ling Y."/>
            <person name="Song L."/>
            <person name="Chen M."/>
            <person name="Zhao Y."/>
            <person name="Wu J."/>
            <person name="Jing H."/>
            <person name="Xiao J."/>
            <person name="Wang X."/>
        </authorList>
    </citation>
    <scope>NUCLEOTIDE SEQUENCE [LARGE SCALE GENOMIC DNA]</scope>
    <source>
        <strain evidence="2 3">LC20</strain>
    </source>
</reference>
<organism evidence="2 3">
    <name type="scientific">Yersinia enterocolitica LC20</name>
    <dbReference type="NCBI Taxonomy" id="1443113"/>
    <lineage>
        <taxon>Bacteria</taxon>
        <taxon>Pseudomonadati</taxon>
        <taxon>Pseudomonadota</taxon>
        <taxon>Gammaproteobacteria</taxon>
        <taxon>Enterobacterales</taxon>
        <taxon>Yersiniaceae</taxon>
        <taxon>Yersinia</taxon>
    </lineage>
</organism>
<evidence type="ECO:0000313" key="2">
    <source>
        <dbReference type="EMBL" id="ATX63007.1"/>
    </source>
</evidence>
<dbReference type="EMBL" id="CP007448">
    <property type="protein sequence ID" value="ATX63007.1"/>
    <property type="molecule type" value="Genomic_DNA"/>
</dbReference>
<gene>
    <name evidence="2" type="ORF">LC20_09210</name>
</gene>
<evidence type="ECO:0000256" key="1">
    <source>
        <dbReference type="SAM" id="MobiDB-lite"/>
    </source>
</evidence>
<evidence type="ECO:0000313" key="3">
    <source>
        <dbReference type="Proteomes" id="UP000230961"/>
    </source>
</evidence>
<feature type="region of interest" description="Disordered" evidence="1">
    <location>
        <begin position="1"/>
        <end position="21"/>
    </location>
</feature>
<protein>
    <submittedName>
        <fullName evidence="2">Uncharacterized protein</fullName>
    </submittedName>
</protein>
<name>A0A7U5PH07_YEREN</name>
<dbReference type="AlphaFoldDB" id="A0A7U5PH07"/>